<feature type="domain" description="DNA primase large subunit C-terminal" evidence="12">
    <location>
        <begin position="316"/>
        <end position="491"/>
    </location>
</feature>
<feature type="binding site" evidence="10">
    <location>
        <position position="462"/>
    </location>
    <ligand>
        <name>[4Fe-4S] cluster</name>
        <dbReference type="ChEBI" id="CHEBI:49883"/>
    </ligand>
</feature>
<evidence type="ECO:0000256" key="5">
    <source>
        <dbReference type="ARBA" id="ARBA00022723"/>
    </source>
</evidence>
<evidence type="ECO:0000259" key="12">
    <source>
        <dbReference type="Pfam" id="PF04104"/>
    </source>
</evidence>
<dbReference type="PANTHER" id="PTHR10537:SF3">
    <property type="entry name" value="DNA PRIMASE LARGE SUBUNIT"/>
    <property type="match status" value="1"/>
</dbReference>
<keyword evidence="4 9" id="KW-0235">DNA replication</keyword>
<feature type="binding site" evidence="10">
    <location>
        <position position="421"/>
    </location>
    <ligand>
        <name>[4Fe-4S] cluster</name>
        <dbReference type="ChEBI" id="CHEBI:49883"/>
    </ligand>
</feature>
<dbReference type="PANTHER" id="PTHR10537">
    <property type="entry name" value="DNA PRIMASE LARGE SUBUNIT"/>
    <property type="match status" value="1"/>
</dbReference>
<keyword evidence="3 9" id="KW-0639">Primosome</keyword>
<evidence type="ECO:0000313" key="13">
    <source>
        <dbReference type="EMBL" id="SCU94990.1"/>
    </source>
</evidence>
<evidence type="ECO:0000256" key="3">
    <source>
        <dbReference type="ARBA" id="ARBA00022515"/>
    </source>
</evidence>
<dbReference type="Pfam" id="PF04104">
    <property type="entry name" value="DNA_primase_lrg"/>
    <property type="match status" value="1"/>
</dbReference>
<dbReference type="InterPro" id="IPR016558">
    <property type="entry name" value="DNA_primase_lsu_euk"/>
</dbReference>
<evidence type="ECO:0000256" key="8">
    <source>
        <dbReference type="ARBA" id="ARBA00023125"/>
    </source>
</evidence>
<evidence type="ECO:0000256" key="11">
    <source>
        <dbReference type="SAM" id="MobiDB-lite"/>
    </source>
</evidence>
<name>A0A1G4JVD2_9SACH</name>
<dbReference type="GO" id="GO:0006302">
    <property type="term" value="P:double-strand break repair"/>
    <property type="evidence" value="ECO:0007669"/>
    <property type="project" value="EnsemblFungi"/>
</dbReference>
<feature type="compositionally biased region" description="Basic residues" evidence="11">
    <location>
        <begin position="1"/>
        <end position="11"/>
    </location>
</feature>
<dbReference type="PIRSF" id="PIRSF009449">
    <property type="entry name" value="DNA_primase_large_subunit"/>
    <property type="match status" value="1"/>
</dbReference>
<feature type="binding site" evidence="10">
    <location>
        <position position="323"/>
    </location>
    <ligand>
        <name>[4Fe-4S] cluster</name>
        <dbReference type="ChEBI" id="CHEBI:49883"/>
    </ligand>
</feature>
<dbReference type="CDD" id="cd07322">
    <property type="entry name" value="PriL_PriS_Eukaryotic"/>
    <property type="match status" value="1"/>
</dbReference>
<dbReference type="GO" id="GO:0046872">
    <property type="term" value="F:metal ion binding"/>
    <property type="evidence" value="ECO:0007669"/>
    <property type="project" value="UniProtKB-UniRule"/>
</dbReference>
<dbReference type="InterPro" id="IPR007238">
    <property type="entry name" value="DNA_primase_lsu_euk/arc"/>
</dbReference>
<sequence>MFRQSKRRVLSRKNFDDQSTSSSGKFIMSATSSEEEKQLYESLYQSKLSFYNAPPRGEITLEQFEVWAIDRLKVLLEIESCIQRNKSVKEMEMIVKPLLQKLLPSSTASLLERKKDYYSHFILRLCFCRSKDLREKFIRSETTLLKLRFNMMTSHDQAKFVRTLDLPFLQFISDQEKEELSAELYQTISSALQFQLNLTDENQRRQYFNQEKFIKLPFESVIDLVGSRQVFIKKGYAYLPQFQQLNHIANEFSSMLSEALLRTFQNIPRLNEDDRLLPILSHLSSGYDVSNFLQQDMFSQASQGDVNATSVYSEKIRENFPLCAKNLMGGLKANRHLRYQARQQLSFFLKGIGMSVDDALQFWSDAFTSGGNMTTEKFNKEYRYNFRHNYGLEGNRINYKPWDCRTILSKPRPSRGEFHGCPYRDWNVDKLTLELSQGMNLTPAQVTSVLDSVQRTEYTVACTKVFEITHGGSTSVEVNDQTHISHPNLYYERSRQFQKKPSPR</sequence>
<evidence type="ECO:0000256" key="4">
    <source>
        <dbReference type="ARBA" id="ARBA00022705"/>
    </source>
</evidence>
<dbReference type="InterPro" id="IPR058560">
    <property type="entry name" value="DNA_primase_C"/>
</dbReference>
<dbReference type="Pfam" id="PF26466">
    <property type="entry name" value="DNA_primase_lrg_N"/>
    <property type="match status" value="1"/>
</dbReference>
<dbReference type="Proteomes" id="UP000190274">
    <property type="component" value="Chromosome G"/>
</dbReference>
<comment type="cofactor">
    <cofactor evidence="9">
        <name>[4Fe-4S] cluster</name>
        <dbReference type="ChEBI" id="CHEBI:49883"/>
    </cofactor>
    <text evidence="9">Binds 1 [4Fe-4S] cluster.</text>
</comment>
<proteinExistence type="inferred from homology"/>
<feature type="binding site" evidence="10">
    <location>
        <position position="404"/>
    </location>
    <ligand>
        <name>[4Fe-4S] cluster</name>
        <dbReference type="ChEBI" id="CHEBI:49883"/>
    </ligand>
</feature>
<dbReference type="STRING" id="1266660.A0A1G4JVD2"/>
<feature type="compositionally biased region" description="Polar residues" evidence="11">
    <location>
        <begin position="17"/>
        <end position="29"/>
    </location>
</feature>
<keyword evidence="14" id="KW-1185">Reference proteome</keyword>
<dbReference type="GO" id="GO:0005658">
    <property type="term" value="C:alpha DNA polymerase:primase complex"/>
    <property type="evidence" value="ECO:0007669"/>
    <property type="project" value="EnsemblFungi"/>
</dbReference>
<dbReference type="EMBL" id="LT598457">
    <property type="protein sequence ID" value="SCU94990.1"/>
    <property type="molecule type" value="Genomic_DNA"/>
</dbReference>
<reference evidence="14" key="1">
    <citation type="submission" date="2016-03" db="EMBL/GenBank/DDBJ databases">
        <authorList>
            <person name="Devillers H."/>
        </authorList>
    </citation>
    <scope>NUCLEOTIDE SEQUENCE [LARGE SCALE GENOMIC DNA]</scope>
</reference>
<dbReference type="GO" id="GO:0006269">
    <property type="term" value="P:DNA replication, synthesis of primer"/>
    <property type="evidence" value="ECO:0007669"/>
    <property type="project" value="UniProtKB-KW"/>
</dbReference>
<evidence type="ECO:0000256" key="10">
    <source>
        <dbReference type="PIRSR" id="PIRSR009449-1"/>
    </source>
</evidence>
<dbReference type="GO" id="GO:0003697">
    <property type="term" value="F:single-stranded DNA binding"/>
    <property type="evidence" value="ECO:0007669"/>
    <property type="project" value="EnsemblFungi"/>
</dbReference>
<evidence type="ECO:0000313" key="14">
    <source>
        <dbReference type="Proteomes" id="UP000190274"/>
    </source>
</evidence>
<dbReference type="FunFam" id="1.20.930.80:FF:000005">
    <property type="entry name" value="DNA primase large subunit"/>
    <property type="match status" value="1"/>
</dbReference>
<evidence type="ECO:0000256" key="6">
    <source>
        <dbReference type="ARBA" id="ARBA00023004"/>
    </source>
</evidence>
<evidence type="ECO:0000256" key="9">
    <source>
        <dbReference type="PIRNR" id="PIRNR009449"/>
    </source>
</evidence>
<comment type="function">
    <text evidence="9">DNA primase is the polymerase that synthesizes small RNA primers for the Okazaki fragments made during discontinuous DNA replication.</text>
</comment>
<keyword evidence="6 9" id="KW-0408">Iron</keyword>
<keyword evidence="7 9" id="KW-0411">Iron-sulfur</keyword>
<comment type="similarity">
    <text evidence="1 9">Belongs to the eukaryotic-type primase large subunit family.</text>
</comment>
<dbReference type="Gene3D" id="1.20.930.80">
    <property type="match status" value="1"/>
</dbReference>
<accession>A0A1G4JVD2</accession>
<dbReference type="GO" id="GO:0005635">
    <property type="term" value="C:nuclear envelope"/>
    <property type="evidence" value="ECO:0007669"/>
    <property type="project" value="EnsemblFungi"/>
</dbReference>
<gene>
    <name evidence="13" type="ORF">LADA_0G12728G</name>
</gene>
<keyword evidence="8 9" id="KW-0238">DNA-binding</keyword>
<organism evidence="13 14">
    <name type="scientific">Lachancea dasiensis</name>
    <dbReference type="NCBI Taxonomy" id="1072105"/>
    <lineage>
        <taxon>Eukaryota</taxon>
        <taxon>Fungi</taxon>
        <taxon>Dikarya</taxon>
        <taxon>Ascomycota</taxon>
        <taxon>Saccharomycotina</taxon>
        <taxon>Saccharomycetes</taxon>
        <taxon>Saccharomycetales</taxon>
        <taxon>Saccharomycetaceae</taxon>
        <taxon>Lachancea</taxon>
    </lineage>
</organism>
<protein>
    <recommendedName>
        <fullName evidence="9">DNA primase large subunit</fullName>
    </recommendedName>
</protein>
<dbReference type="OrthoDB" id="421393at2759"/>
<evidence type="ECO:0000256" key="1">
    <source>
        <dbReference type="ARBA" id="ARBA00010564"/>
    </source>
</evidence>
<dbReference type="GO" id="GO:0003899">
    <property type="term" value="F:DNA-directed RNA polymerase activity"/>
    <property type="evidence" value="ECO:0007669"/>
    <property type="project" value="EnsemblFungi"/>
</dbReference>
<evidence type="ECO:0000256" key="7">
    <source>
        <dbReference type="ARBA" id="ARBA00023014"/>
    </source>
</evidence>
<dbReference type="AlphaFoldDB" id="A0A1G4JVD2"/>
<dbReference type="GO" id="GO:0006270">
    <property type="term" value="P:DNA replication initiation"/>
    <property type="evidence" value="ECO:0007669"/>
    <property type="project" value="EnsemblFungi"/>
</dbReference>
<keyword evidence="5 9" id="KW-0479">Metal-binding</keyword>
<feature type="region of interest" description="Disordered" evidence="11">
    <location>
        <begin position="1"/>
        <end position="29"/>
    </location>
</feature>
<dbReference type="GO" id="GO:0051539">
    <property type="term" value="F:4 iron, 4 sulfur cluster binding"/>
    <property type="evidence" value="ECO:0007669"/>
    <property type="project" value="UniProtKB-UniRule"/>
</dbReference>
<keyword evidence="2 9" id="KW-0004">4Fe-4S</keyword>
<evidence type="ECO:0000256" key="2">
    <source>
        <dbReference type="ARBA" id="ARBA00022485"/>
    </source>
</evidence>